<evidence type="ECO:0000313" key="2">
    <source>
        <dbReference type="EMBL" id="TFK17644.1"/>
    </source>
</evidence>
<gene>
    <name evidence="2" type="ORF">FA15DRAFT_661288</name>
</gene>
<dbReference type="Proteomes" id="UP000307440">
    <property type="component" value="Unassembled WGS sequence"/>
</dbReference>
<reference evidence="2 3" key="1">
    <citation type="journal article" date="2019" name="Nat. Ecol. Evol.">
        <title>Megaphylogeny resolves global patterns of mushroom evolution.</title>
        <authorList>
            <person name="Varga T."/>
            <person name="Krizsan K."/>
            <person name="Foldi C."/>
            <person name="Dima B."/>
            <person name="Sanchez-Garcia M."/>
            <person name="Sanchez-Ramirez S."/>
            <person name="Szollosi G.J."/>
            <person name="Szarkandi J.G."/>
            <person name="Papp V."/>
            <person name="Albert L."/>
            <person name="Andreopoulos W."/>
            <person name="Angelini C."/>
            <person name="Antonin V."/>
            <person name="Barry K.W."/>
            <person name="Bougher N.L."/>
            <person name="Buchanan P."/>
            <person name="Buyck B."/>
            <person name="Bense V."/>
            <person name="Catcheside P."/>
            <person name="Chovatia M."/>
            <person name="Cooper J."/>
            <person name="Damon W."/>
            <person name="Desjardin D."/>
            <person name="Finy P."/>
            <person name="Geml J."/>
            <person name="Haridas S."/>
            <person name="Hughes K."/>
            <person name="Justo A."/>
            <person name="Karasinski D."/>
            <person name="Kautmanova I."/>
            <person name="Kiss B."/>
            <person name="Kocsube S."/>
            <person name="Kotiranta H."/>
            <person name="LaButti K.M."/>
            <person name="Lechner B.E."/>
            <person name="Liimatainen K."/>
            <person name="Lipzen A."/>
            <person name="Lukacs Z."/>
            <person name="Mihaltcheva S."/>
            <person name="Morgado L.N."/>
            <person name="Niskanen T."/>
            <person name="Noordeloos M.E."/>
            <person name="Ohm R.A."/>
            <person name="Ortiz-Santana B."/>
            <person name="Ovrebo C."/>
            <person name="Racz N."/>
            <person name="Riley R."/>
            <person name="Savchenko A."/>
            <person name="Shiryaev A."/>
            <person name="Soop K."/>
            <person name="Spirin V."/>
            <person name="Szebenyi C."/>
            <person name="Tomsovsky M."/>
            <person name="Tulloss R.E."/>
            <person name="Uehling J."/>
            <person name="Grigoriev I.V."/>
            <person name="Vagvolgyi C."/>
            <person name="Papp T."/>
            <person name="Martin F.M."/>
            <person name="Miettinen O."/>
            <person name="Hibbett D.S."/>
            <person name="Nagy L.G."/>
        </authorList>
    </citation>
    <scope>NUCLEOTIDE SEQUENCE [LARGE SCALE GENOMIC DNA]</scope>
    <source>
        <strain evidence="2 3">CBS 121175</strain>
    </source>
</reference>
<feature type="region of interest" description="Disordered" evidence="1">
    <location>
        <begin position="161"/>
        <end position="181"/>
    </location>
</feature>
<name>A0A5C3KCI9_COPMA</name>
<sequence length="181" mass="20470">MLDFVKECYNDPSKPNSNKPVDPGMLVQFKEEHKSCGQTVCAHFLITPICKKALTRIDKLLQKSEMMGQNLNGEGSFTSVTRSRLHPPTPPSNSPKKAFQCKKDDLARKMAKAVEDLWRLAGNGVPEQSFSTLFTQCLLCNFVVPIHLEIPYICERKPLKREHNEEADNEGQSAPSIRKRQ</sequence>
<evidence type="ECO:0000313" key="3">
    <source>
        <dbReference type="Proteomes" id="UP000307440"/>
    </source>
</evidence>
<feature type="region of interest" description="Disordered" evidence="1">
    <location>
        <begin position="75"/>
        <end position="99"/>
    </location>
</feature>
<evidence type="ECO:0000256" key="1">
    <source>
        <dbReference type="SAM" id="MobiDB-lite"/>
    </source>
</evidence>
<dbReference type="EMBL" id="ML210480">
    <property type="protein sequence ID" value="TFK17644.1"/>
    <property type="molecule type" value="Genomic_DNA"/>
</dbReference>
<proteinExistence type="predicted"/>
<protein>
    <submittedName>
        <fullName evidence="2">Uncharacterized protein</fullName>
    </submittedName>
</protein>
<accession>A0A5C3KCI9</accession>
<keyword evidence="3" id="KW-1185">Reference proteome</keyword>
<organism evidence="2 3">
    <name type="scientific">Coprinopsis marcescibilis</name>
    <name type="common">Agaric fungus</name>
    <name type="synonym">Psathyrella marcescibilis</name>
    <dbReference type="NCBI Taxonomy" id="230819"/>
    <lineage>
        <taxon>Eukaryota</taxon>
        <taxon>Fungi</taxon>
        <taxon>Dikarya</taxon>
        <taxon>Basidiomycota</taxon>
        <taxon>Agaricomycotina</taxon>
        <taxon>Agaricomycetes</taxon>
        <taxon>Agaricomycetidae</taxon>
        <taxon>Agaricales</taxon>
        <taxon>Agaricineae</taxon>
        <taxon>Psathyrellaceae</taxon>
        <taxon>Coprinopsis</taxon>
    </lineage>
</organism>
<dbReference type="AlphaFoldDB" id="A0A5C3KCI9"/>